<accession>A0ABC8M899</accession>
<dbReference type="PANTHER" id="PTHR46809:SF6">
    <property type="entry name" value="MIR DOMAIN-CONTAINING PROTEIN"/>
    <property type="match status" value="1"/>
</dbReference>
<feature type="chain" id="PRO_5044861661" description="MIR domain-containing protein" evidence="3">
    <location>
        <begin position="19"/>
        <end position="114"/>
    </location>
</feature>
<evidence type="ECO:0000313" key="6">
    <source>
        <dbReference type="Proteomes" id="UP001642260"/>
    </source>
</evidence>
<feature type="signal peptide" evidence="3">
    <location>
        <begin position="1"/>
        <end position="18"/>
    </location>
</feature>
<dbReference type="SUPFAM" id="SSF82109">
    <property type="entry name" value="MIR domain"/>
    <property type="match status" value="1"/>
</dbReference>
<feature type="domain" description="MIR" evidence="4">
    <location>
        <begin position="30"/>
        <end position="84"/>
    </location>
</feature>
<protein>
    <recommendedName>
        <fullName evidence="4">MIR domain-containing protein</fullName>
    </recommendedName>
</protein>
<evidence type="ECO:0000256" key="2">
    <source>
        <dbReference type="ARBA" id="ARBA00022737"/>
    </source>
</evidence>
<evidence type="ECO:0000256" key="3">
    <source>
        <dbReference type="SAM" id="SignalP"/>
    </source>
</evidence>
<organism evidence="5 6">
    <name type="scientific">Eruca vesicaria subsp. sativa</name>
    <name type="common">Garden rocket</name>
    <name type="synonym">Eruca sativa</name>
    <dbReference type="NCBI Taxonomy" id="29727"/>
    <lineage>
        <taxon>Eukaryota</taxon>
        <taxon>Viridiplantae</taxon>
        <taxon>Streptophyta</taxon>
        <taxon>Embryophyta</taxon>
        <taxon>Tracheophyta</taxon>
        <taxon>Spermatophyta</taxon>
        <taxon>Magnoliopsida</taxon>
        <taxon>eudicotyledons</taxon>
        <taxon>Gunneridae</taxon>
        <taxon>Pentapetalae</taxon>
        <taxon>rosids</taxon>
        <taxon>malvids</taxon>
        <taxon>Brassicales</taxon>
        <taxon>Brassicaceae</taxon>
        <taxon>Brassiceae</taxon>
        <taxon>Eruca</taxon>
    </lineage>
</organism>
<evidence type="ECO:0000313" key="5">
    <source>
        <dbReference type="EMBL" id="CAH8392546.1"/>
    </source>
</evidence>
<proteinExistence type="predicted"/>
<comment type="caution">
    <text evidence="5">The sequence shown here is derived from an EMBL/GenBank/DDBJ whole genome shotgun (WGS) entry which is preliminary data.</text>
</comment>
<name>A0ABC8M899_ERUVS</name>
<sequence length="114" mass="11955">MAVGFFSLALLLFLSVDSDSGYTSASAAEGVEITYGSAIKLMHEKTKFCLHSHDVPNGSGSGQQSVTGFPGVVDSNSYWIVKPVPGTTAKQGDAVVGGATVRLQLMKTRKSRTT</sequence>
<gene>
    <name evidence="5" type="ORF">ERUC_LOCUS45029</name>
</gene>
<keyword evidence="1 3" id="KW-0732">Signal</keyword>
<dbReference type="SMART" id="SM00472">
    <property type="entry name" value="MIR"/>
    <property type="match status" value="1"/>
</dbReference>
<reference evidence="5 6" key="1">
    <citation type="submission" date="2022-03" db="EMBL/GenBank/DDBJ databases">
        <authorList>
            <person name="Macdonald S."/>
            <person name="Ahmed S."/>
            <person name="Newling K."/>
        </authorList>
    </citation>
    <scope>NUCLEOTIDE SEQUENCE [LARGE SCALE GENOMIC DNA]</scope>
</reference>
<keyword evidence="2" id="KW-0677">Repeat</keyword>
<dbReference type="PANTHER" id="PTHR46809">
    <property type="entry name" value="STROMAL CELL-DERIVED FACTOR 2-LIKE PROTEIN"/>
    <property type="match status" value="1"/>
</dbReference>
<evidence type="ECO:0000259" key="4">
    <source>
        <dbReference type="PROSITE" id="PS50919"/>
    </source>
</evidence>
<dbReference type="InterPro" id="IPR016093">
    <property type="entry name" value="MIR_motif"/>
</dbReference>
<evidence type="ECO:0000256" key="1">
    <source>
        <dbReference type="ARBA" id="ARBA00022729"/>
    </source>
</evidence>
<dbReference type="Gene3D" id="2.80.10.50">
    <property type="match status" value="1"/>
</dbReference>
<keyword evidence="6" id="KW-1185">Reference proteome</keyword>
<dbReference type="AlphaFoldDB" id="A0ABC8M899"/>
<dbReference type="InterPro" id="IPR036300">
    <property type="entry name" value="MIR_dom_sf"/>
</dbReference>
<dbReference type="Proteomes" id="UP001642260">
    <property type="component" value="Unassembled WGS sequence"/>
</dbReference>
<dbReference type="PROSITE" id="PS50919">
    <property type="entry name" value="MIR"/>
    <property type="match status" value="1"/>
</dbReference>
<dbReference type="EMBL" id="CAKOAT010996669">
    <property type="protein sequence ID" value="CAH8392546.1"/>
    <property type="molecule type" value="Genomic_DNA"/>
</dbReference>